<dbReference type="CDD" id="cd07262">
    <property type="entry name" value="VOC_like"/>
    <property type="match status" value="1"/>
</dbReference>
<comment type="caution">
    <text evidence="2">The sequence shown here is derived from an EMBL/GenBank/DDBJ whole genome shotgun (WGS) entry which is preliminary data.</text>
</comment>
<dbReference type="SUPFAM" id="SSF54593">
    <property type="entry name" value="Glyoxalase/Bleomycin resistance protein/Dihydroxybiphenyl dioxygenase"/>
    <property type="match status" value="1"/>
</dbReference>
<dbReference type="InterPro" id="IPR004360">
    <property type="entry name" value="Glyas_Fos-R_dOase_dom"/>
</dbReference>
<feature type="domain" description="VOC" evidence="1">
    <location>
        <begin position="1"/>
        <end position="127"/>
    </location>
</feature>
<protein>
    <submittedName>
        <fullName evidence="2">VOC family protein</fullName>
    </submittedName>
</protein>
<dbReference type="InterPro" id="IPR029068">
    <property type="entry name" value="Glyas_Bleomycin-R_OHBP_Dase"/>
</dbReference>
<dbReference type="Gene3D" id="3.10.180.10">
    <property type="entry name" value="2,3-Dihydroxybiphenyl 1,2-Dioxygenase, domain 1"/>
    <property type="match status" value="1"/>
</dbReference>
<sequence length="133" mass="14689">MYSHTTLGTNDIRRAVAFYDPLLAKLGVTRQESDLERGYAGYAAGPDTTPQFWILRPINREDATVGNGVTIAFEAPDRATVDRFHATALAHGGTDEGAPGLRPHYHPDYYGAYLRDPDGNKLCCVCHRPQSLR</sequence>
<reference evidence="2 3" key="1">
    <citation type="submission" date="2021-07" db="EMBL/GenBank/DDBJ databases">
        <authorList>
            <person name="So Y."/>
        </authorList>
    </citation>
    <scope>NUCLEOTIDE SEQUENCE [LARGE SCALE GENOMIC DNA]</scope>
    <source>
        <strain evidence="2 3">HJA6</strain>
    </source>
</reference>
<dbReference type="PROSITE" id="PS51819">
    <property type="entry name" value="VOC"/>
    <property type="match status" value="1"/>
</dbReference>
<evidence type="ECO:0000313" key="3">
    <source>
        <dbReference type="Proteomes" id="UP001196565"/>
    </source>
</evidence>
<dbReference type="Proteomes" id="UP001196565">
    <property type="component" value="Unassembled WGS sequence"/>
</dbReference>
<dbReference type="PANTHER" id="PTHR35006">
    <property type="entry name" value="GLYOXALASE FAMILY PROTEIN (AFU_ORTHOLOGUE AFUA_5G14830)"/>
    <property type="match status" value="1"/>
</dbReference>
<dbReference type="InterPro" id="IPR037523">
    <property type="entry name" value="VOC_core"/>
</dbReference>
<evidence type="ECO:0000259" key="1">
    <source>
        <dbReference type="PROSITE" id="PS51819"/>
    </source>
</evidence>
<dbReference type="RefSeq" id="WP_219761903.1">
    <property type="nucleotide sequence ID" value="NZ_JAHYBZ010000002.1"/>
</dbReference>
<dbReference type="PANTHER" id="PTHR35006:SF1">
    <property type="entry name" value="BLL2941 PROTEIN"/>
    <property type="match status" value="1"/>
</dbReference>
<dbReference type="EMBL" id="JAHYBZ010000002">
    <property type="protein sequence ID" value="MBW6397279.1"/>
    <property type="molecule type" value="Genomic_DNA"/>
</dbReference>
<gene>
    <name evidence="2" type="ORF">KPL78_05425</name>
</gene>
<evidence type="ECO:0000313" key="2">
    <source>
        <dbReference type="EMBL" id="MBW6397279.1"/>
    </source>
</evidence>
<organism evidence="2 3">
    <name type="scientific">Roseomonas alba</name>
    <dbReference type="NCBI Taxonomy" id="2846776"/>
    <lineage>
        <taxon>Bacteria</taxon>
        <taxon>Pseudomonadati</taxon>
        <taxon>Pseudomonadota</taxon>
        <taxon>Alphaproteobacteria</taxon>
        <taxon>Acetobacterales</taxon>
        <taxon>Roseomonadaceae</taxon>
        <taxon>Roseomonas</taxon>
    </lineage>
</organism>
<proteinExistence type="predicted"/>
<dbReference type="Pfam" id="PF00903">
    <property type="entry name" value="Glyoxalase"/>
    <property type="match status" value="1"/>
</dbReference>
<accession>A0ABS7A7X5</accession>
<keyword evidence="3" id="KW-1185">Reference proteome</keyword>
<name>A0ABS7A7X5_9PROT</name>